<organism evidence="3 4">
    <name type="scientific">Methanobacterium congolense</name>
    <dbReference type="NCBI Taxonomy" id="118062"/>
    <lineage>
        <taxon>Archaea</taxon>
        <taxon>Methanobacteriati</taxon>
        <taxon>Methanobacteriota</taxon>
        <taxon>Methanomada group</taxon>
        <taxon>Methanobacteria</taxon>
        <taxon>Methanobacteriales</taxon>
        <taxon>Methanobacteriaceae</taxon>
        <taxon>Methanobacterium</taxon>
    </lineage>
</organism>
<dbReference type="Pfam" id="PF02517">
    <property type="entry name" value="Rce1-like"/>
    <property type="match status" value="1"/>
</dbReference>
<sequence length="270" mass="29189">MQIKSKTEGKNSISKIVNWKLYLILLIAGTFGAITIWPYTLTLEGGLLQNSPVPLSVLVAAQIIQTIVLLAFTIFVGLYLAKKVGLGLPILEGWLEGREVKGYLKSILGISIGLGVLAGILIIGLDYLFSFAGVSINITQASITPPAWQGFLASFYGGINEEILLRLFLMTIIAWIIFKIKSTEEGKPTNTGMWLAIILAAVIFGAGHLPAVMSLTTLTPMVIVRTILLNAVGGIIFGWLYWKKGLESAMISHFSADIVLHVIVPLAVLI</sequence>
<feature type="transmembrane region" description="Helical" evidence="1">
    <location>
        <begin position="192"/>
        <end position="210"/>
    </location>
</feature>
<proteinExistence type="predicted"/>
<keyword evidence="1" id="KW-0472">Membrane</keyword>
<feature type="transmembrane region" description="Helical" evidence="1">
    <location>
        <begin position="21"/>
        <end position="39"/>
    </location>
</feature>
<feature type="transmembrane region" description="Helical" evidence="1">
    <location>
        <begin position="163"/>
        <end position="180"/>
    </location>
</feature>
<dbReference type="RefSeq" id="WP_071907060.1">
    <property type="nucleotide sequence ID" value="NZ_LT607756.1"/>
</dbReference>
<evidence type="ECO:0000313" key="3">
    <source>
        <dbReference type="EMBL" id="SCG85949.1"/>
    </source>
</evidence>
<dbReference type="KEGG" id="mcub:MCBB_1392"/>
<keyword evidence="3" id="KW-0645">Protease</keyword>
<keyword evidence="3" id="KW-0378">Hydrolase</keyword>
<dbReference type="GO" id="GO:0080120">
    <property type="term" value="P:CAAX-box protein maturation"/>
    <property type="evidence" value="ECO:0007669"/>
    <property type="project" value="UniProtKB-ARBA"/>
</dbReference>
<reference evidence="3 4" key="1">
    <citation type="submission" date="2016-08" db="EMBL/GenBank/DDBJ databases">
        <authorList>
            <person name="Seilhamer J.J."/>
        </authorList>
    </citation>
    <scope>NUCLEOTIDE SEQUENCE [LARGE SCALE GENOMIC DNA]</scope>
    <source>
        <strain evidence="3">Buetzberg</strain>
    </source>
</reference>
<dbReference type="EMBL" id="LT607756">
    <property type="protein sequence ID" value="SCG85949.1"/>
    <property type="molecule type" value="Genomic_DNA"/>
</dbReference>
<keyword evidence="4" id="KW-1185">Reference proteome</keyword>
<feature type="transmembrane region" description="Helical" evidence="1">
    <location>
        <begin position="222"/>
        <end position="242"/>
    </location>
</feature>
<dbReference type="STRING" id="118062.MCBB_1392"/>
<name>A0A1D3L356_9EURY</name>
<dbReference type="GO" id="GO:0004175">
    <property type="term" value="F:endopeptidase activity"/>
    <property type="evidence" value="ECO:0007669"/>
    <property type="project" value="UniProtKB-ARBA"/>
</dbReference>
<dbReference type="GO" id="GO:0006508">
    <property type="term" value="P:proteolysis"/>
    <property type="evidence" value="ECO:0007669"/>
    <property type="project" value="UniProtKB-KW"/>
</dbReference>
<evidence type="ECO:0000313" key="4">
    <source>
        <dbReference type="Proteomes" id="UP000094707"/>
    </source>
</evidence>
<feature type="transmembrane region" description="Helical" evidence="1">
    <location>
        <begin position="59"/>
        <end position="81"/>
    </location>
</feature>
<dbReference type="PATRIC" id="fig|129848.4.peg.1418"/>
<evidence type="ECO:0000256" key="1">
    <source>
        <dbReference type="SAM" id="Phobius"/>
    </source>
</evidence>
<accession>A0A1D3L356</accession>
<feature type="domain" description="CAAX prenyl protease 2/Lysostaphin resistance protein A-like" evidence="2">
    <location>
        <begin position="146"/>
        <end position="258"/>
    </location>
</feature>
<protein>
    <submittedName>
        <fullName evidence="3">CAAX amino terminal protease family</fullName>
    </submittedName>
</protein>
<gene>
    <name evidence="3" type="ORF">MCBB_1392</name>
</gene>
<evidence type="ECO:0000259" key="2">
    <source>
        <dbReference type="Pfam" id="PF02517"/>
    </source>
</evidence>
<dbReference type="GeneID" id="30412234"/>
<dbReference type="OrthoDB" id="330173at2157"/>
<dbReference type="AlphaFoldDB" id="A0A1D3L356"/>
<keyword evidence="1" id="KW-1133">Transmembrane helix</keyword>
<feature type="transmembrane region" description="Helical" evidence="1">
    <location>
        <begin position="102"/>
        <end position="125"/>
    </location>
</feature>
<dbReference type="Proteomes" id="UP000094707">
    <property type="component" value="Chromosome I"/>
</dbReference>
<dbReference type="InterPro" id="IPR003675">
    <property type="entry name" value="Rce1/LyrA-like_dom"/>
</dbReference>
<keyword evidence="1" id="KW-0812">Transmembrane</keyword>